<protein>
    <submittedName>
        <fullName evidence="1">Uncharacterized protein</fullName>
    </submittedName>
</protein>
<evidence type="ECO:0000313" key="1">
    <source>
        <dbReference type="EMBL" id="GJE94040.1"/>
    </source>
</evidence>
<dbReference type="OrthoDB" id="2908272at2759"/>
<sequence>MIFAEHPTGQAFQGRVAPPDRAARFTVAQIGAPPALYHGDRCTHPAPHDRLRRAMSAFCVPEELLLKILAHALVLSHDAFSGPAFTNLGAGSFDLSRAHLAAAYPAPDPPLRDRAAPLRVCRRWARVGAPPLYEAAVLRTHTQLHAFAAALLRTPGLRAAVRRVRVGGGCAAHVGGVLRLAPRLHTLALGLDAPAERGFHAFPYPSAGLRGALAAVRPRRLLLERERCARGARVDEMLRLVCGAVAAWDSLERVDLSNYFTLDAALAHALRGARALRVLSLYDCAVARDLSACVRPSAVAVAAQNPRLAAVLCRGEDPAEIRAKYPGRVAELLVHDTPHAPSGLGIPRD</sequence>
<dbReference type="Proteomes" id="UP000703269">
    <property type="component" value="Unassembled WGS sequence"/>
</dbReference>
<gene>
    <name evidence="1" type="ORF">PsYK624_102080</name>
</gene>
<evidence type="ECO:0000313" key="2">
    <source>
        <dbReference type="Proteomes" id="UP000703269"/>
    </source>
</evidence>
<accession>A0A9P3GFP8</accession>
<keyword evidence="2" id="KW-1185">Reference proteome</keyword>
<reference evidence="1 2" key="1">
    <citation type="submission" date="2021-08" db="EMBL/GenBank/DDBJ databases">
        <title>Draft Genome Sequence of Phanerochaete sordida strain YK-624.</title>
        <authorList>
            <person name="Mori T."/>
            <person name="Dohra H."/>
            <person name="Suzuki T."/>
            <person name="Kawagishi H."/>
            <person name="Hirai H."/>
        </authorList>
    </citation>
    <scope>NUCLEOTIDE SEQUENCE [LARGE SCALE GENOMIC DNA]</scope>
    <source>
        <strain evidence="1 2">YK-624</strain>
    </source>
</reference>
<dbReference type="AlphaFoldDB" id="A0A9P3GFP8"/>
<comment type="caution">
    <text evidence="1">The sequence shown here is derived from an EMBL/GenBank/DDBJ whole genome shotgun (WGS) entry which is preliminary data.</text>
</comment>
<organism evidence="1 2">
    <name type="scientific">Phanerochaete sordida</name>
    <dbReference type="NCBI Taxonomy" id="48140"/>
    <lineage>
        <taxon>Eukaryota</taxon>
        <taxon>Fungi</taxon>
        <taxon>Dikarya</taxon>
        <taxon>Basidiomycota</taxon>
        <taxon>Agaricomycotina</taxon>
        <taxon>Agaricomycetes</taxon>
        <taxon>Polyporales</taxon>
        <taxon>Phanerochaetaceae</taxon>
        <taxon>Phanerochaete</taxon>
    </lineage>
</organism>
<name>A0A9P3GFP8_9APHY</name>
<proteinExistence type="predicted"/>
<dbReference type="EMBL" id="BPQB01000037">
    <property type="protein sequence ID" value="GJE94040.1"/>
    <property type="molecule type" value="Genomic_DNA"/>
</dbReference>